<feature type="compositionally biased region" description="Basic and acidic residues" evidence="1">
    <location>
        <begin position="117"/>
        <end position="165"/>
    </location>
</feature>
<dbReference type="AlphaFoldDB" id="A0A9N9TTG0"/>
<evidence type="ECO:0000313" key="3">
    <source>
        <dbReference type="Proteomes" id="UP001153712"/>
    </source>
</evidence>
<gene>
    <name evidence="2" type="ORF">PHYEVI_LOCUS11009</name>
</gene>
<reference evidence="2" key="1">
    <citation type="submission" date="2022-01" db="EMBL/GenBank/DDBJ databases">
        <authorList>
            <person name="King R."/>
        </authorList>
    </citation>
    <scope>NUCLEOTIDE SEQUENCE</scope>
</reference>
<protein>
    <submittedName>
        <fullName evidence="2">Uncharacterized protein</fullName>
    </submittedName>
</protein>
<organism evidence="2 3">
    <name type="scientific">Phyllotreta striolata</name>
    <name type="common">Striped flea beetle</name>
    <name type="synonym">Crioceris striolata</name>
    <dbReference type="NCBI Taxonomy" id="444603"/>
    <lineage>
        <taxon>Eukaryota</taxon>
        <taxon>Metazoa</taxon>
        <taxon>Ecdysozoa</taxon>
        <taxon>Arthropoda</taxon>
        <taxon>Hexapoda</taxon>
        <taxon>Insecta</taxon>
        <taxon>Pterygota</taxon>
        <taxon>Neoptera</taxon>
        <taxon>Endopterygota</taxon>
        <taxon>Coleoptera</taxon>
        <taxon>Polyphaga</taxon>
        <taxon>Cucujiformia</taxon>
        <taxon>Chrysomeloidea</taxon>
        <taxon>Chrysomelidae</taxon>
        <taxon>Galerucinae</taxon>
        <taxon>Alticini</taxon>
        <taxon>Phyllotreta</taxon>
    </lineage>
</organism>
<keyword evidence="3" id="KW-1185">Reference proteome</keyword>
<evidence type="ECO:0000313" key="2">
    <source>
        <dbReference type="EMBL" id="CAG9864759.1"/>
    </source>
</evidence>
<feature type="region of interest" description="Disordered" evidence="1">
    <location>
        <begin position="117"/>
        <end position="172"/>
    </location>
</feature>
<accession>A0A9N9TTG0</accession>
<dbReference type="EMBL" id="OU900101">
    <property type="protein sequence ID" value="CAG9864759.1"/>
    <property type="molecule type" value="Genomic_DNA"/>
</dbReference>
<name>A0A9N9TTG0_PHYSR</name>
<proteinExistence type="predicted"/>
<sequence>MALAMIHSCGLARKCYSPSDKCNKKPFKPNEPLCGQRMCPRPAAKKGFPFSKYIPLGFFKKLLCNPCFRAAGGLLAGLVLLDMGASALLDKESCDSCHCEFWKTRAAAKAERKRKCEEQCKRQKAEEAKRREEMKRRREEEKAKREAEKAKREAERAKKEAEKKLKAAQSKC</sequence>
<dbReference type="Proteomes" id="UP001153712">
    <property type="component" value="Chromosome 8"/>
</dbReference>
<evidence type="ECO:0000256" key="1">
    <source>
        <dbReference type="SAM" id="MobiDB-lite"/>
    </source>
</evidence>